<comment type="similarity">
    <text evidence="6">Belongs to the RING-type zinc finger family. ATL subfamily.</text>
</comment>
<keyword evidence="5" id="KW-0862">Zinc</keyword>
<dbReference type="PROSITE" id="PS50089">
    <property type="entry name" value="ZF_RING_2"/>
    <property type="match status" value="1"/>
</dbReference>
<evidence type="ECO:0000256" key="7">
    <source>
        <dbReference type="PROSITE-ProRule" id="PRU00175"/>
    </source>
</evidence>
<keyword evidence="4 7" id="KW-0863">Zinc-finger</keyword>
<dbReference type="GO" id="GO:0061630">
    <property type="term" value="F:ubiquitin protein ligase activity"/>
    <property type="evidence" value="ECO:0007669"/>
    <property type="project" value="UniProtKB-EC"/>
</dbReference>
<dbReference type="SUPFAM" id="SSF57850">
    <property type="entry name" value="RING/U-box"/>
    <property type="match status" value="1"/>
</dbReference>
<sequence length="81" mass="9002">MDCIFCVVACIVLPGVVVYLIVICLGDVEKGETVKRLPACLHVFHEQCIDLWFHRHGRSTCPVCRCKCNNAFAAPLPAQMV</sequence>
<dbReference type="SMART" id="SM00184">
    <property type="entry name" value="RING"/>
    <property type="match status" value="1"/>
</dbReference>
<evidence type="ECO:0000256" key="2">
    <source>
        <dbReference type="ARBA" id="ARBA00012483"/>
    </source>
</evidence>
<dbReference type="PANTHER" id="PTHR14155">
    <property type="entry name" value="RING FINGER DOMAIN-CONTAINING"/>
    <property type="match status" value="1"/>
</dbReference>
<reference evidence="10 11" key="1">
    <citation type="journal article" date="2019" name="Sci. Rep.">
        <title>A high-quality genome of Eragrostis curvula grass provides insights into Poaceae evolution and supports new strategies to enhance forage quality.</title>
        <authorList>
            <person name="Carballo J."/>
            <person name="Santos B.A.C.M."/>
            <person name="Zappacosta D."/>
            <person name="Garbus I."/>
            <person name="Selva J.P."/>
            <person name="Gallo C.A."/>
            <person name="Diaz A."/>
            <person name="Albertini E."/>
            <person name="Caccamo M."/>
            <person name="Echenique V."/>
        </authorList>
    </citation>
    <scope>NUCLEOTIDE SEQUENCE [LARGE SCALE GENOMIC DNA]</scope>
    <source>
        <strain evidence="11">cv. Victoria</strain>
        <tissue evidence="10">Leaf</tissue>
    </source>
</reference>
<evidence type="ECO:0000313" key="10">
    <source>
        <dbReference type="EMBL" id="TVU33154.1"/>
    </source>
</evidence>
<keyword evidence="8" id="KW-0812">Transmembrane</keyword>
<organism evidence="10 11">
    <name type="scientific">Eragrostis curvula</name>
    <name type="common">weeping love grass</name>
    <dbReference type="NCBI Taxonomy" id="38414"/>
    <lineage>
        <taxon>Eukaryota</taxon>
        <taxon>Viridiplantae</taxon>
        <taxon>Streptophyta</taxon>
        <taxon>Embryophyta</taxon>
        <taxon>Tracheophyta</taxon>
        <taxon>Spermatophyta</taxon>
        <taxon>Magnoliopsida</taxon>
        <taxon>Liliopsida</taxon>
        <taxon>Poales</taxon>
        <taxon>Poaceae</taxon>
        <taxon>PACMAD clade</taxon>
        <taxon>Chloridoideae</taxon>
        <taxon>Eragrostideae</taxon>
        <taxon>Eragrostidinae</taxon>
        <taxon>Eragrostis</taxon>
    </lineage>
</organism>
<keyword evidence="3" id="KW-0479">Metal-binding</keyword>
<keyword evidence="8" id="KW-0472">Membrane</keyword>
<name>A0A5J9VCJ3_9POAL</name>
<keyword evidence="8" id="KW-1133">Transmembrane helix</keyword>
<dbReference type="Proteomes" id="UP000324897">
    <property type="component" value="Chromosome 1"/>
</dbReference>
<evidence type="ECO:0000256" key="4">
    <source>
        <dbReference type="ARBA" id="ARBA00022771"/>
    </source>
</evidence>
<dbReference type="EC" id="2.3.2.27" evidence="2"/>
<evidence type="ECO:0000259" key="9">
    <source>
        <dbReference type="PROSITE" id="PS50089"/>
    </source>
</evidence>
<feature type="non-terminal residue" evidence="10">
    <location>
        <position position="1"/>
    </location>
</feature>
<dbReference type="GO" id="GO:0008270">
    <property type="term" value="F:zinc ion binding"/>
    <property type="evidence" value="ECO:0007669"/>
    <property type="project" value="UniProtKB-KW"/>
</dbReference>
<comment type="caution">
    <text evidence="10">The sequence shown here is derived from an EMBL/GenBank/DDBJ whole genome shotgun (WGS) entry which is preliminary data.</text>
</comment>
<feature type="domain" description="RING-type" evidence="9">
    <location>
        <begin position="23"/>
        <end position="65"/>
    </location>
</feature>
<dbReference type="InterPro" id="IPR001841">
    <property type="entry name" value="Znf_RING"/>
</dbReference>
<evidence type="ECO:0000256" key="6">
    <source>
        <dbReference type="ARBA" id="ARBA00024209"/>
    </source>
</evidence>
<evidence type="ECO:0000256" key="5">
    <source>
        <dbReference type="ARBA" id="ARBA00022833"/>
    </source>
</evidence>
<dbReference type="InterPro" id="IPR053238">
    <property type="entry name" value="RING-H2_zinc_finger"/>
</dbReference>
<protein>
    <recommendedName>
        <fullName evidence="2">RING-type E3 ubiquitin transferase</fullName>
        <ecNumber evidence="2">2.3.2.27</ecNumber>
    </recommendedName>
</protein>
<proteinExistence type="inferred from homology"/>
<comment type="catalytic activity">
    <reaction evidence="1">
        <text>S-ubiquitinyl-[E2 ubiquitin-conjugating enzyme]-L-cysteine + [acceptor protein]-L-lysine = [E2 ubiquitin-conjugating enzyme]-L-cysteine + N(6)-ubiquitinyl-[acceptor protein]-L-lysine.</text>
        <dbReference type="EC" id="2.3.2.27"/>
    </reaction>
</comment>
<dbReference type="EMBL" id="RWGY01000011">
    <property type="protein sequence ID" value="TVU33154.1"/>
    <property type="molecule type" value="Genomic_DNA"/>
</dbReference>
<dbReference type="Gene3D" id="3.30.40.10">
    <property type="entry name" value="Zinc/RING finger domain, C3HC4 (zinc finger)"/>
    <property type="match status" value="1"/>
</dbReference>
<keyword evidence="11" id="KW-1185">Reference proteome</keyword>
<evidence type="ECO:0000256" key="8">
    <source>
        <dbReference type="SAM" id="Phobius"/>
    </source>
</evidence>
<dbReference type="OrthoDB" id="694969at2759"/>
<dbReference type="PANTHER" id="PTHR14155:SF627">
    <property type="entry name" value="OS06G0192800 PROTEIN"/>
    <property type="match status" value="1"/>
</dbReference>
<evidence type="ECO:0000256" key="1">
    <source>
        <dbReference type="ARBA" id="ARBA00000900"/>
    </source>
</evidence>
<dbReference type="InterPro" id="IPR013083">
    <property type="entry name" value="Znf_RING/FYVE/PHD"/>
</dbReference>
<feature type="transmembrane region" description="Helical" evidence="8">
    <location>
        <begin position="6"/>
        <end position="26"/>
    </location>
</feature>
<dbReference type="Pfam" id="PF13639">
    <property type="entry name" value="zf-RING_2"/>
    <property type="match status" value="1"/>
</dbReference>
<dbReference type="Gramene" id="TVU33154">
    <property type="protein sequence ID" value="TVU33154"/>
    <property type="gene ID" value="EJB05_24940"/>
</dbReference>
<accession>A0A5J9VCJ3</accession>
<evidence type="ECO:0000256" key="3">
    <source>
        <dbReference type="ARBA" id="ARBA00022723"/>
    </source>
</evidence>
<gene>
    <name evidence="10" type="ORF">EJB05_24940</name>
</gene>
<dbReference type="AlphaFoldDB" id="A0A5J9VCJ3"/>
<evidence type="ECO:0000313" key="11">
    <source>
        <dbReference type="Proteomes" id="UP000324897"/>
    </source>
</evidence>